<reference evidence="3 4" key="1">
    <citation type="journal article" date="2018" name="Nat. Biotechnol.">
        <title>A standardized bacterial taxonomy based on genome phylogeny substantially revises the tree of life.</title>
        <authorList>
            <person name="Parks D.H."/>
            <person name="Chuvochina M."/>
            <person name="Waite D.W."/>
            <person name="Rinke C."/>
            <person name="Skarshewski A."/>
            <person name="Chaumeil P.A."/>
            <person name="Hugenholtz P."/>
        </authorList>
    </citation>
    <scope>NUCLEOTIDE SEQUENCE [LARGE SCALE GENOMIC DNA]</scope>
    <source>
        <strain evidence="3">UBA9375</strain>
    </source>
</reference>
<comment type="caution">
    <text evidence="3">The sequence shown here is derived from an EMBL/GenBank/DDBJ whole genome shotgun (WGS) entry which is preliminary data.</text>
</comment>
<dbReference type="EMBL" id="DQAY01000169">
    <property type="protein sequence ID" value="HCO26706.1"/>
    <property type="molecule type" value="Genomic_DNA"/>
</dbReference>
<gene>
    <name evidence="3" type="ORF">DIT97_28205</name>
</gene>
<evidence type="ECO:0000256" key="1">
    <source>
        <dbReference type="SAM" id="MobiDB-lite"/>
    </source>
</evidence>
<organism evidence="3 4">
    <name type="scientific">Gimesia maris</name>
    <dbReference type="NCBI Taxonomy" id="122"/>
    <lineage>
        <taxon>Bacteria</taxon>
        <taxon>Pseudomonadati</taxon>
        <taxon>Planctomycetota</taxon>
        <taxon>Planctomycetia</taxon>
        <taxon>Planctomycetales</taxon>
        <taxon>Planctomycetaceae</taxon>
        <taxon>Gimesia</taxon>
    </lineage>
</organism>
<protein>
    <submittedName>
        <fullName evidence="3">TIGR03067 domain-containing protein</fullName>
    </submittedName>
</protein>
<feature type="signal peptide" evidence="2">
    <location>
        <begin position="1"/>
        <end position="26"/>
    </location>
</feature>
<evidence type="ECO:0000256" key="2">
    <source>
        <dbReference type="SAM" id="SignalP"/>
    </source>
</evidence>
<feature type="region of interest" description="Disordered" evidence="1">
    <location>
        <begin position="76"/>
        <end position="95"/>
    </location>
</feature>
<keyword evidence="2" id="KW-0732">Signal</keyword>
<dbReference type="NCBIfam" id="TIGR03067">
    <property type="entry name" value="Planc_TIGR03067"/>
    <property type="match status" value="1"/>
</dbReference>
<name>A0A3D3RDM5_9PLAN</name>
<proteinExistence type="predicted"/>
<dbReference type="Proteomes" id="UP000263642">
    <property type="component" value="Unassembled WGS sequence"/>
</dbReference>
<evidence type="ECO:0000313" key="3">
    <source>
        <dbReference type="EMBL" id="HCO26706.1"/>
    </source>
</evidence>
<sequence>MKRAHFGYLFLGALALLMSMTTLASADDAKEAAIKKDHKLIEGTWRIKTLEVNGNKAGDADATKFTVVNGSDGTWSLHSEGNEVAKGTSTIDPTQKPRTIDFMPASGQDQGQTLLGIYELKKNTRKLCFAPAGRNRPTEFSSTAENQHILVTFERVKAE</sequence>
<dbReference type="AlphaFoldDB" id="A0A3D3RDM5"/>
<feature type="chain" id="PRO_5017747184" evidence="2">
    <location>
        <begin position="27"/>
        <end position="159"/>
    </location>
</feature>
<evidence type="ECO:0000313" key="4">
    <source>
        <dbReference type="Proteomes" id="UP000263642"/>
    </source>
</evidence>
<accession>A0A3D3RDM5</accession>
<dbReference type="InterPro" id="IPR017504">
    <property type="entry name" value="CHP03067_Planctomycetes"/>
</dbReference>